<organism evidence="2 3">
    <name type="scientific">Hungatella hominis</name>
    <dbReference type="NCBI Taxonomy" id="2763050"/>
    <lineage>
        <taxon>Bacteria</taxon>
        <taxon>Bacillati</taxon>
        <taxon>Bacillota</taxon>
        <taxon>Clostridia</taxon>
        <taxon>Lachnospirales</taxon>
        <taxon>Lachnospiraceae</taxon>
        <taxon>Hungatella</taxon>
    </lineage>
</organism>
<dbReference type="EMBL" id="JACOPB010000005">
    <property type="protein sequence ID" value="MBC5708997.1"/>
    <property type="molecule type" value="Genomic_DNA"/>
</dbReference>
<feature type="region of interest" description="Disordered" evidence="1">
    <location>
        <begin position="109"/>
        <end position="131"/>
    </location>
</feature>
<evidence type="ECO:0000313" key="3">
    <source>
        <dbReference type="Proteomes" id="UP000634672"/>
    </source>
</evidence>
<proteinExistence type="predicted"/>
<keyword evidence="3" id="KW-1185">Reference proteome</keyword>
<accession>A0ABR7H726</accession>
<sequence length="131" mass="14917">MKISWYDHLYVGDKAKKKRYQIIQAIRNSRLISGAYVITPSLSGNNVLDIYPAMELSAPWYRDEEFFIIGIAADYWEALEVTRQIIDELYRNTGGFDLTGYINGHSHAPCTGGRDNQARNMSEHVPEAGEM</sequence>
<feature type="compositionally biased region" description="Basic and acidic residues" evidence="1">
    <location>
        <begin position="121"/>
        <end position="131"/>
    </location>
</feature>
<evidence type="ECO:0000313" key="2">
    <source>
        <dbReference type="EMBL" id="MBC5708997.1"/>
    </source>
</evidence>
<gene>
    <name evidence="2" type="ORF">H8S75_13645</name>
</gene>
<dbReference type="RefSeq" id="WP_187022090.1">
    <property type="nucleotide sequence ID" value="NZ_JACOPB010000005.1"/>
</dbReference>
<evidence type="ECO:0000256" key="1">
    <source>
        <dbReference type="SAM" id="MobiDB-lite"/>
    </source>
</evidence>
<dbReference type="Proteomes" id="UP000634672">
    <property type="component" value="Unassembled WGS sequence"/>
</dbReference>
<reference evidence="2 3" key="1">
    <citation type="submission" date="2020-08" db="EMBL/GenBank/DDBJ databases">
        <title>Genome public.</title>
        <authorList>
            <person name="Liu C."/>
            <person name="Sun Q."/>
        </authorList>
    </citation>
    <scope>NUCLEOTIDE SEQUENCE [LARGE SCALE GENOMIC DNA]</scope>
    <source>
        <strain evidence="2 3">NSJ-66</strain>
    </source>
</reference>
<comment type="caution">
    <text evidence="2">The sequence shown here is derived from an EMBL/GenBank/DDBJ whole genome shotgun (WGS) entry which is preliminary data.</text>
</comment>
<protein>
    <submittedName>
        <fullName evidence="2">Uncharacterized protein</fullName>
    </submittedName>
</protein>
<name>A0ABR7H726_9FIRM</name>